<dbReference type="EMBL" id="JAFEKC020000009">
    <property type="protein sequence ID" value="KAK0512514.1"/>
    <property type="molecule type" value="Genomic_DNA"/>
</dbReference>
<dbReference type="GO" id="GO:0016491">
    <property type="term" value="F:oxidoreductase activity"/>
    <property type="evidence" value="ECO:0007669"/>
    <property type="project" value="InterPro"/>
</dbReference>
<dbReference type="Gene3D" id="3.30.70.100">
    <property type="match status" value="1"/>
</dbReference>
<reference evidence="3" key="1">
    <citation type="submission" date="2023-03" db="EMBL/GenBank/DDBJ databases">
        <title>Complete genome of Cladonia borealis.</title>
        <authorList>
            <person name="Park H."/>
        </authorList>
    </citation>
    <scope>NUCLEOTIDE SEQUENCE</scope>
    <source>
        <strain evidence="3">ANT050790</strain>
    </source>
</reference>
<dbReference type="AlphaFoldDB" id="A0AA39R292"/>
<evidence type="ECO:0000313" key="3">
    <source>
        <dbReference type="EMBL" id="KAK0512514.1"/>
    </source>
</evidence>
<name>A0AA39R292_9LECA</name>
<comment type="caution">
    <text evidence="3">The sequence shown here is derived from an EMBL/GenBank/DDBJ whole genome shotgun (WGS) entry which is preliminary data.</text>
</comment>
<dbReference type="Pfam" id="PF07110">
    <property type="entry name" value="EthD"/>
    <property type="match status" value="1"/>
</dbReference>
<dbReference type="InterPro" id="IPR011008">
    <property type="entry name" value="Dimeric_a/b-barrel"/>
</dbReference>
<dbReference type="SUPFAM" id="SSF54909">
    <property type="entry name" value="Dimeric alpha+beta barrel"/>
    <property type="match status" value="1"/>
</dbReference>
<dbReference type="Proteomes" id="UP001166286">
    <property type="component" value="Unassembled WGS sequence"/>
</dbReference>
<evidence type="ECO:0000256" key="1">
    <source>
        <dbReference type="ARBA" id="ARBA00005986"/>
    </source>
</evidence>
<gene>
    <name evidence="3" type="ORF">JMJ35_004531</name>
</gene>
<evidence type="ECO:0000313" key="4">
    <source>
        <dbReference type="Proteomes" id="UP001166286"/>
    </source>
</evidence>
<organism evidence="3 4">
    <name type="scientific">Cladonia borealis</name>
    <dbReference type="NCBI Taxonomy" id="184061"/>
    <lineage>
        <taxon>Eukaryota</taxon>
        <taxon>Fungi</taxon>
        <taxon>Dikarya</taxon>
        <taxon>Ascomycota</taxon>
        <taxon>Pezizomycotina</taxon>
        <taxon>Lecanoromycetes</taxon>
        <taxon>OSLEUM clade</taxon>
        <taxon>Lecanoromycetidae</taxon>
        <taxon>Lecanorales</taxon>
        <taxon>Lecanorineae</taxon>
        <taxon>Cladoniaceae</taxon>
        <taxon>Cladonia</taxon>
    </lineage>
</organism>
<proteinExistence type="inferred from homology"/>
<comment type="similarity">
    <text evidence="1">Belongs to the tpcK family.</text>
</comment>
<dbReference type="InterPro" id="IPR009799">
    <property type="entry name" value="EthD_dom"/>
</dbReference>
<sequence length="146" mass="16672">MTYTVLIFVTRKKGMTPYQFKEHFEEVHVPLIYKITGPHFPKYHNRSYIQRTPDNSANLSESDNSNAKWPATSLLGPGLEPDFDAIAELVFNDEARCKRFFEMIKQEDAQRALAADEELFLDRGKLKAVVLDGVITNHNCAQPALE</sequence>
<protein>
    <recommendedName>
        <fullName evidence="2">EthD domain-containing protein</fullName>
    </recommendedName>
</protein>
<accession>A0AA39R292</accession>
<feature type="domain" description="EthD" evidence="2">
    <location>
        <begin position="12"/>
        <end position="123"/>
    </location>
</feature>
<evidence type="ECO:0000259" key="2">
    <source>
        <dbReference type="Pfam" id="PF07110"/>
    </source>
</evidence>
<keyword evidence="4" id="KW-1185">Reference proteome</keyword>